<protein>
    <recommendedName>
        <fullName evidence="2">LamG-like jellyroll fold domain-containing protein</fullName>
    </recommendedName>
</protein>
<organism evidence="1">
    <name type="scientific">marine sediment metagenome</name>
    <dbReference type="NCBI Taxonomy" id="412755"/>
    <lineage>
        <taxon>unclassified sequences</taxon>
        <taxon>metagenomes</taxon>
        <taxon>ecological metagenomes</taxon>
    </lineage>
</organism>
<evidence type="ECO:0000313" key="1">
    <source>
        <dbReference type="EMBL" id="KKL13702.1"/>
    </source>
</evidence>
<evidence type="ECO:0008006" key="2">
    <source>
        <dbReference type="Google" id="ProtNLM"/>
    </source>
</evidence>
<dbReference type="AlphaFoldDB" id="A0A0F9BIU5"/>
<comment type="caution">
    <text evidence="1">The sequence shown here is derived from an EMBL/GenBank/DDBJ whole genome shotgun (WGS) entry which is preliminary data.</text>
</comment>
<reference evidence="1" key="1">
    <citation type="journal article" date="2015" name="Nature">
        <title>Complex archaea that bridge the gap between prokaryotes and eukaryotes.</title>
        <authorList>
            <person name="Spang A."/>
            <person name="Saw J.H."/>
            <person name="Jorgensen S.L."/>
            <person name="Zaremba-Niedzwiedzka K."/>
            <person name="Martijn J."/>
            <person name="Lind A.E."/>
            <person name="van Eijk R."/>
            <person name="Schleper C."/>
            <person name="Guy L."/>
            <person name="Ettema T.J."/>
        </authorList>
    </citation>
    <scope>NUCLEOTIDE SEQUENCE</scope>
</reference>
<dbReference type="SUPFAM" id="SSF49899">
    <property type="entry name" value="Concanavalin A-like lectins/glucanases"/>
    <property type="match status" value="1"/>
</dbReference>
<gene>
    <name evidence="1" type="ORF">LCGC14_2523120</name>
</gene>
<name>A0A0F9BIU5_9ZZZZ</name>
<dbReference type="EMBL" id="LAZR01040754">
    <property type="protein sequence ID" value="KKL13702.1"/>
    <property type="molecule type" value="Genomic_DNA"/>
</dbReference>
<sequence length="215" mass="24521">MQRAISFFLLGFIVSASYAQSTVEWLLSDLIKNPPENIIISGSPELIDSPYGQAVLFDGVDDGIFLDYTPLMHLSEFTVEVIMRPDKNGLTEQRFLHLGEVQGDRLMLETRLTKDGYWFLDAFIHNGEVNLIYKDSTNLHPLGEWYNVALVNNNGKVEVFINGEKEFKEKMHFVPFTGGKSSIAVRQNKVFWYKGAFYKIRITPGAISPDKFLPY</sequence>
<dbReference type="InterPro" id="IPR013320">
    <property type="entry name" value="ConA-like_dom_sf"/>
</dbReference>
<dbReference type="Gene3D" id="2.60.120.200">
    <property type="match status" value="1"/>
</dbReference>
<dbReference type="Pfam" id="PF13385">
    <property type="entry name" value="Laminin_G_3"/>
    <property type="match status" value="1"/>
</dbReference>
<proteinExistence type="predicted"/>
<accession>A0A0F9BIU5</accession>